<proteinExistence type="predicted"/>
<feature type="transmembrane region" description="Helical" evidence="1">
    <location>
        <begin position="89"/>
        <end position="109"/>
    </location>
</feature>
<evidence type="ECO:0000313" key="3">
    <source>
        <dbReference type="Proteomes" id="UP000799423"/>
    </source>
</evidence>
<keyword evidence="1" id="KW-0472">Membrane</keyword>
<reference evidence="2" key="1">
    <citation type="submission" date="2020-01" db="EMBL/GenBank/DDBJ databases">
        <authorList>
            <consortium name="DOE Joint Genome Institute"/>
            <person name="Haridas S."/>
            <person name="Albert R."/>
            <person name="Binder M."/>
            <person name="Bloem J."/>
            <person name="Labutti K."/>
            <person name="Salamov A."/>
            <person name="Andreopoulos B."/>
            <person name="Baker S.E."/>
            <person name="Barry K."/>
            <person name="Bills G."/>
            <person name="Bluhm B.H."/>
            <person name="Cannon C."/>
            <person name="Castanera R."/>
            <person name="Culley D.E."/>
            <person name="Daum C."/>
            <person name="Ezra D."/>
            <person name="Gonzalez J.B."/>
            <person name="Henrissat B."/>
            <person name="Kuo A."/>
            <person name="Liang C."/>
            <person name="Lipzen A."/>
            <person name="Lutzoni F."/>
            <person name="Magnuson J."/>
            <person name="Mondo S."/>
            <person name="Nolan M."/>
            <person name="Ohm R."/>
            <person name="Pangilinan J."/>
            <person name="Park H.-J."/>
            <person name="Ramirez L."/>
            <person name="Alfaro M."/>
            <person name="Sun H."/>
            <person name="Tritt A."/>
            <person name="Yoshinaga Y."/>
            <person name="Zwiers L.-H."/>
            <person name="Turgeon B.G."/>
            <person name="Goodwin S.B."/>
            <person name="Spatafora J.W."/>
            <person name="Crous P.W."/>
            <person name="Grigoriev I.V."/>
        </authorList>
    </citation>
    <scope>NUCLEOTIDE SEQUENCE</scope>
    <source>
        <strain evidence="2">IPT5</strain>
    </source>
</reference>
<feature type="transmembrane region" description="Helical" evidence="1">
    <location>
        <begin position="229"/>
        <end position="253"/>
    </location>
</feature>
<name>A0A6A7B5V7_9PLEO</name>
<feature type="transmembrane region" description="Helical" evidence="1">
    <location>
        <begin position="121"/>
        <end position="144"/>
    </location>
</feature>
<protein>
    <submittedName>
        <fullName evidence="2">Uncharacterized protein</fullName>
    </submittedName>
</protein>
<evidence type="ECO:0000256" key="1">
    <source>
        <dbReference type="SAM" id="Phobius"/>
    </source>
</evidence>
<accession>A0A6A7B5V7</accession>
<gene>
    <name evidence="2" type="ORF">T440DRAFT_478780</name>
</gene>
<dbReference type="OrthoDB" id="4941332at2759"/>
<dbReference type="EMBL" id="MU006304">
    <property type="protein sequence ID" value="KAF2850871.1"/>
    <property type="molecule type" value="Genomic_DNA"/>
</dbReference>
<keyword evidence="1" id="KW-1133">Transmembrane helix</keyword>
<keyword evidence="3" id="KW-1185">Reference proteome</keyword>
<feature type="transmembrane region" description="Helical" evidence="1">
    <location>
        <begin position="6"/>
        <end position="24"/>
    </location>
</feature>
<feature type="transmembrane region" description="Helical" evidence="1">
    <location>
        <begin position="44"/>
        <end position="63"/>
    </location>
</feature>
<sequence length="330" mass="36478">MDGVGAGGLVLGIIPLLIFGLESYYSHATVRHNDVPYKQRVQEYGVLVTWILYAFFADAFTIMDRVECQIRCADEKHTVAFIRSQTSSFNMIGIAGAIIAQVAISAMSLTEFGTSHWTIHAFFIASLVTGCLSVFFSCSISLTINNLHSASDIKDFLFLSNTSTFRKEITIRNLNTTEPPNEEKLTSLSQLLQQEQWTLASPHAATMLVVPRLGVYLGMLYDGELKHAYGAWIGVLAFYVFSAVSGIACYYVPRHNAHCDGARGAKWWRMVGGREGGVREEGVREAVGKSARDEDGNIVQKSDLSAVEGMFAYVSWPRQYLSSITASLER</sequence>
<organism evidence="2 3">
    <name type="scientific">Plenodomus tracheiphilus IPT5</name>
    <dbReference type="NCBI Taxonomy" id="1408161"/>
    <lineage>
        <taxon>Eukaryota</taxon>
        <taxon>Fungi</taxon>
        <taxon>Dikarya</taxon>
        <taxon>Ascomycota</taxon>
        <taxon>Pezizomycotina</taxon>
        <taxon>Dothideomycetes</taxon>
        <taxon>Pleosporomycetidae</taxon>
        <taxon>Pleosporales</taxon>
        <taxon>Pleosporineae</taxon>
        <taxon>Leptosphaeriaceae</taxon>
        <taxon>Plenodomus</taxon>
    </lineage>
</organism>
<dbReference type="AlphaFoldDB" id="A0A6A7B5V7"/>
<evidence type="ECO:0000313" key="2">
    <source>
        <dbReference type="EMBL" id="KAF2850871.1"/>
    </source>
</evidence>
<dbReference type="Proteomes" id="UP000799423">
    <property type="component" value="Unassembled WGS sequence"/>
</dbReference>
<keyword evidence="1" id="KW-0812">Transmembrane</keyword>